<evidence type="ECO:0000313" key="1">
    <source>
        <dbReference type="EMBL" id="KLV16164.1"/>
    </source>
</evidence>
<sequence length="85" mass="9732">MGVCVDLFKEYENKEKVVYRFFPCEDEEAAGKIQFNKLEKSSVELEPAKGEGANYYFLKAVGAIQKHVRNSPDSVEFPEFLFSQS</sequence>
<protein>
    <submittedName>
        <fullName evidence="1">Uncharacterized protein</fullName>
    </submittedName>
</protein>
<accession>A0A0J1HR31</accession>
<dbReference type="PATRIC" id="fig|1392.242.peg.2156"/>
<reference evidence="1 2" key="1">
    <citation type="submission" date="2015-05" db="EMBL/GenBank/DDBJ databases">
        <title>Whole genome sequence and identification of bacterial endophytes from Costus igneus.</title>
        <authorList>
            <person name="Lee Y.P."/>
            <person name="Gan H.M."/>
            <person name="Eng W."/>
            <person name="Wheatley M.S."/>
            <person name="Caraballo A."/>
            <person name="Polter S."/>
            <person name="Savka M.A."/>
            <person name="Hudson A.O."/>
        </authorList>
    </citation>
    <scope>NUCLEOTIDE SEQUENCE [LARGE SCALE GENOMIC DNA]</scope>
    <source>
        <strain evidence="1 2">RIT375</strain>
    </source>
</reference>
<organism evidence="1 2">
    <name type="scientific">Bacillus anthracis</name>
    <name type="common">anthrax bacterium</name>
    <dbReference type="NCBI Taxonomy" id="1392"/>
    <lineage>
        <taxon>Bacteria</taxon>
        <taxon>Bacillati</taxon>
        <taxon>Bacillota</taxon>
        <taxon>Bacilli</taxon>
        <taxon>Bacillales</taxon>
        <taxon>Bacillaceae</taxon>
        <taxon>Bacillus</taxon>
        <taxon>Bacillus cereus group</taxon>
    </lineage>
</organism>
<dbReference type="RefSeq" id="WP_000537740.1">
    <property type="nucleotide sequence ID" value="NZ_JALKIB010000003.1"/>
</dbReference>
<dbReference type="Proteomes" id="UP000035904">
    <property type="component" value="Unassembled WGS sequence"/>
</dbReference>
<evidence type="ECO:0000313" key="2">
    <source>
        <dbReference type="Proteomes" id="UP000035904"/>
    </source>
</evidence>
<comment type="caution">
    <text evidence="1">The sequence shown here is derived from an EMBL/GenBank/DDBJ whole genome shotgun (WGS) entry which is preliminary data.</text>
</comment>
<proteinExistence type="predicted"/>
<name>A0A0J1HR31_BACAN</name>
<dbReference type="AlphaFoldDB" id="A0A0J1HR31"/>
<dbReference type="EMBL" id="LDPG01000018">
    <property type="protein sequence ID" value="KLV16164.1"/>
    <property type="molecule type" value="Genomic_DNA"/>
</dbReference>
<gene>
    <name evidence="1" type="ORF">ABW01_21400</name>
</gene>